<organism evidence="4 5">
    <name type="scientific">Oceanobacillus locisalsi</name>
    <dbReference type="NCBI Taxonomy" id="546107"/>
    <lineage>
        <taxon>Bacteria</taxon>
        <taxon>Bacillati</taxon>
        <taxon>Bacillota</taxon>
        <taxon>Bacilli</taxon>
        <taxon>Bacillales</taxon>
        <taxon>Bacillaceae</taxon>
        <taxon>Oceanobacillus</taxon>
    </lineage>
</organism>
<dbReference type="NCBIfam" id="NF006975">
    <property type="entry name" value="PRK09448.1"/>
    <property type="match status" value="1"/>
</dbReference>
<dbReference type="InterPro" id="IPR008331">
    <property type="entry name" value="Ferritin_DPS_dom"/>
</dbReference>
<dbReference type="PANTHER" id="PTHR42932:SF3">
    <property type="entry name" value="DNA PROTECTION DURING STARVATION PROTEIN"/>
    <property type="match status" value="1"/>
</dbReference>
<dbReference type="SUPFAM" id="SSF47240">
    <property type="entry name" value="Ferritin-like"/>
    <property type="match status" value="1"/>
</dbReference>
<dbReference type="PIRSF" id="PIRSF005900">
    <property type="entry name" value="Dps"/>
    <property type="match status" value="1"/>
</dbReference>
<dbReference type="RefSeq" id="WP_379591190.1">
    <property type="nucleotide sequence ID" value="NZ_JBHTKK010000004.1"/>
</dbReference>
<accession>A0ABW3NCN2</accession>
<comment type="similarity">
    <text evidence="1 2">Belongs to the Dps family.</text>
</comment>
<evidence type="ECO:0000256" key="1">
    <source>
        <dbReference type="ARBA" id="ARBA00009497"/>
    </source>
</evidence>
<evidence type="ECO:0000313" key="5">
    <source>
        <dbReference type="Proteomes" id="UP001597041"/>
    </source>
</evidence>
<feature type="domain" description="Ferritin/DPS" evidence="3">
    <location>
        <begin position="39"/>
        <end position="179"/>
    </location>
</feature>
<evidence type="ECO:0000259" key="3">
    <source>
        <dbReference type="Pfam" id="PF00210"/>
    </source>
</evidence>
<evidence type="ECO:0000256" key="2">
    <source>
        <dbReference type="RuleBase" id="RU003875"/>
    </source>
</evidence>
<dbReference type="PANTHER" id="PTHR42932">
    <property type="entry name" value="GENERAL STRESS PROTEIN 20U"/>
    <property type="match status" value="1"/>
</dbReference>
<protein>
    <submittedName>
        <fullName evidence="4">DNA starvation/stationary phase protection protein Dps</fullName>
    </submittedName>
</protein>
<dbReference type="CDD" id="cd01043">
    <property type="entry name" value="DPS"/>
    <property type="match status" value="1"/>
</dbReference>
<evidence type="ECO:0000313" key="4">
    <source>
        <dbReference type="EMBL" id="MFD1065439.1"/>
    </source>
</evidence>
<name>A0ABW3NCN2_9BACI</name>
<dbReference type="InterPro" id="IPR012347">
    <property type="entry name" value="Ferritin-like"/>
</dbReference>
<dbReference type="Proteomes" id="UP001597041">
    <property type="component" value="Unassembled WGS sequence"/>
</dbReference>
<keyword evidence="5" id="KW-1185">Reference proteome</keyword>
<dbReference type="EMBL" id="JBHTKK010000004">
    <property type="protein sequence ID" value="MFD1065439.1"/>
    <property type="molecule type" value="Genomic_DNA"/>
</dbReference>
<proteinExistence type="inferred from homology"/>
<dbReference type="InterPro" id="IPR002177">
    <property type="entry name" value="DPS_DNA-bd"/>
</dbReference>
<reference evidence="5" key="1">
    <citation type="journal article" date="2019" name="Int. J. Syst. Evol. Microbiol.">
        <title>The Global Catalogue of Microorganisms (GCM) 10K type strain sequencing project: providing services to taxonomists for standard genome sequencing and annotation.</title>
        <authorList>
            <consortium name="The Broad Institute Genomics Platform"/>
            <consortium name="The Broad Institute Genome Sequencing Center for Infectious Disease"/>
            <person name="Wu L."/>
            <person name="Ma J."/>
        </authorList>
    </citation>
    <scope>NUCLEOTIDE SEQUENCE [LARGE SCALE GENOMIC DNA]</scope>
    <source>
        <strain evidence="5">CCUG 56608</strain>
    </source>
</reference>
<sequence length="183" mass="20571">MGNSNIRNIIINKSKVDSGGTKMSTFRKAHSEKSREHMIELLNQQVTDLTDLFIQTKLAHWNVRGPQFIAYHEFFDDLAGELPELIDTVAEQAATLGGSAGKPVQFIASETRLPAWELQNTKDILVLEKLTERWAIVANNIREAVEVSADEDPDTSDLFTEVSRKLDKSLWFLESHLTDGSSE</sequence>
<comment type="caution">
    <text evidence="4">The sequence shown here is derived from an EMBL/GenBank/DDBJ whole genome shotgun (WGS) entry which is preliminary data.</text>
</comment>
<dbReference type="PRINTS" id="PR01346">
    <property type="entry name" value="HELNAPAPROT"/>
</dbReference>
<gene>
    <name evidence="4" type="primary">dps</name>
    <name evidence="4" type="synonym">pexB</name>
    <name evidence="4" type="ORF">ACFQ19_05330</name>
</gene>
<dbReference type="InterPro" id="IPR009078">
    <property type="entry name" value="Ferritin-like_SF"/>
</dbReference>
<dbReference type="Pfam" id="PF00210">
    <property type="entry name" value="Ferritin"/>
    <property type="match status" value="1"/>
</dbReference>
<dbReference type="Gene3D" id="1.20.1260.10">
    <property type="match status" value="1"/>
</dbReference>